<evidence type="ECO:0008006" key="3">
    <source>
        <dbReference type="Google" id="ProtNLM"/>
    </source>
</evidence>
<proteinExistence type="predicted"/>
<comment type="caution">
    <text evidence="1">The sequence shown here is derived from an EMBL/GenBank/DDBJ whole genome shotgun (WGS) entry which is preliminary data.</text>
</comment>
<gene>
    <name evidence="1" type="ORF">FHS68_004163</name>
</gene>
<name>A0ABX0UPQ8_9BACT</name>
<dbReference type="Gene3D" id="3.40.50.11350">
    <property type="match status" value="1"/>
</dbReference>
<dbReference type="Proteomes" id="UP001179181">
    <property type="component" value="Unassembled WGS sequence"/>
</dbReference>
<keyword evidence="2" id="KW-1185">Reference proteome</keyword>
<evidence type="ECO:0000313" key="2">
    <source>
        <dbReference type="Proteomes" id="UP001179181"/>
    </source>
</evidence>
<dbReference type="RefSeq" id="WP_167274108.1">
    <property type="nucleotide sequence ID" value="NZ_JAASQJ010000004.1"/>
</dbReference>
<organism evidence="1 2">
    <name type="scientific">Dyadobacter arcticus</name>
    <dbReference type="NCBI Taxonomy" id="1078754"/>
    <lineage>
        <taxon>Bacteria</taxon>
        <taxon>Pseudomonadati</taxon>
        <taxon>Bacteroidota</taxon>
        <taxon>Cytophagia</taxon>
        <taxon>Cytophagales</taxon>
        <taxon>Spirosomataceae</taxon>
        <taxon>Dyadobacter</taxon>
    </lineage>
</organism>
<dbReference type="EMBL" id="JAASQJ010000004">
    <property type="protein sequence ID" value="NIJ54976.1"/>
    <property type="molecule type" value="Genomic_DNA"/>
</dbReference>
<sequence length="255" mass="29169">MRAIDSAISLANNLGQSLEVYWVRNKELNCPFSELFESMNGVHMVECNRPPFLLRQGGKANLFFPDIVRKVFSQHFYDSQKVKMLGDAKHSFSELIPLKNIRLASFTRFYPNPNIYESFVPVFDIRQEIVDETRSFNNHTVGVHIRRSDNVKSIQNSPIELFVERMKHQLNMNPLTNFYLASDDDSVKVLLKRTFGDALRTGSEPAVRNTNPGMRRAVVELFSLSKTQKVLGSHWSSFSHTACELSGIPEITVKK</sequence>
<protein>
    <recommendedName>
        <fullName evidence="3">Glycosyl transferase family 11</fullName>
    </recommendedName>
</protein>
<reference evidence="1 2" key="1">
    <citation type="submission" date="2020-03" db="EMBL/GenBank/DDBJ databases">
        <title>Genomic Encyclopedia of Type Strains, Phase IV (KMG-IV): sequencing the most valuable type-strain genomes for metagenomic binning, comparative biology and taxonomic classification.</title>
        <authorList>
            <person name="Goeker M."/>
        </authorList>
    </citation>
    <scope>NUCLEOTIDE SEQUENCE [LARGE SCALE GENOMIC DNA]</scope>
    <source>
        <strain evidence="1 2">DSM 102865</strain>
    </source>
</reference>
<accession>A0ABX0UPQ8</accession>
<evidence type="ECO:0000313" key="1">
    <source>
        <dbReference type="EMBL" id="NIJ54976.1"/>
    </source>
</evidence>